<keyword evidence="2" id="KW-1185">Reference proteome</keyword>
<dbReference type="VEuPathDB" id="FungiDB:HpaG807762"/>
<evidence type="ECO:0000313" key="2">
    <source>
        <dbReference type="Proteomes" id="UP000011713"/>
    </source>
</evidence>
<dbReference type="EMBL" id="JH598440">
    <property type="status" value="NOT_ANNOTATED_CDS"/>
    <property type="molecule type" value="Genomic_DNA"/>
</dbReference>
<dbReference type="AlphaFoldDB" id="M4BMX5"/>
<protein>
    <submittedName>
        <fullName evidence="1">Uncharacterized protein</fullName>
    </submittedName>
</protein>
<dbReference type="Proteomes" id="UP000011713">
    <property type="component" value="Unassembled WGS sequence"/>
</dbReference>
<reference evidence="2" key="1">
    <citation type="journal article" date="2010" name="Science">
        <title>Signatures of adaptation to obligate biotrophy in the Hyaloperonospora arabidopsidis genome.</title>
        <authorList>
            <person name="Baxter L."/>
            <person name="Tripathy S."/>
            <person name="Ishaque N."/>
            <person name="Boot N."/>
            <person name="Cabral A."/>
            <person name="Kemen E."/>
            <person name="Thines M."/>
            <person name="Ah-Fong A."/>
            <person name="Anderson R."/>
            <person name="Badejoko W."/>
            <person name="Bittner-Eddy P."/>
            <person name="Boore J.L."/>
            <person name="Chibucos M.C."/>
            <person name="Coates M."/>
            <person name="Dehal P."/>
            <person name="Delehaunty K."/>
            <person name="Dong S."/>
            <person name="Downton P."/>
            <person name="Dumas B."/>
            <person name="Fabro G."/>
            <person name="Fronick C."/>
            <person name="Fuerstenberg S.I."/>
            <person name="Fulton L."/>
            <person name="Gaulin E."/>
            <person name="Govers F."/>
            <person name="Hughes L."/>
            <person name="Humphray S."/>
            <person name="Jiang R.H."/>
            <person name="Judelson H."/>
            <person name="Kamoun S."/>
            <person name="Kyung K."/>
            <person name="Meijer H."/>
            <person name="Minx P."/>
            <person name="Morris P."/>
            <person name="Nelson J."/>
            <person name="Phuntumart V."/>
            <person name="Qutob D."/>
            <person name="Rehmany A."/>
            <person name="Rougon-Cardoso A."/>
            <person name="Ryden P."/>
            <person name="Torto-Alalibo T."/>
            <person name="Studholme D."/>
            <person name="Wang Y."/>
            <person name="Win J."/>
            <person name="Wood J."/>
            <person name="Clifton S.W."/>
            <person name="Rogers J."/>
            <person name="Van den Ackerveken G."/>
            <person name="Jones J.D."/>
            <person name="McDowell J.M."/>
            <person name="Beynon J."/>
            <person name="Tyler B.M."/>
        </authorList>
    </citation>
    <scope>NUCLEOTIDE SEQUENCE [LARGE SCALE GENOMIC DNA]</scope>
    <source>
        <strain evidence="2">Emoy2</strain>
    </source>
</reference>
<sequence>MPTIGRLYLLVWTFYEKSCADAPIEADFKAENLFSNRSDNILWCVHCKVMELSPNIPS</sequence>
<organism evidence="1 2">
    <name type="scientific">Hyaloperonospora arabidopsidis (strain Emoy2)</name>
    <name type="common">Downy mildew agent</name>
    <name type="synonym">Peronospora arabidopsidis</name>
    <dbReference type="NCBI Taxonomy" id="559515"/>
    <lineage>
        <taxon>Eukaryota</taxon>
        <taxon>Sar</taxon>
        <taxon>Stramenopiles</taxon>
        <taxon>Oomycota</taxon>
        <taxon>Peronosporomycetes</taxon>
        <taxon>Peronosporales</taxon>
        <taxon>Peronosporaceae</taxon>
        <taxon>Hyaloperonospora</taxon>
    </lineage>
</organism>
<evidence type="ECO:0000313" key="1">
    <source>
        <dbReference type="EnsemblProtists" id="HpaP807762"/>
    </source>
</evidence>
<dbReference type="EnsemblProtists" id="HpaT807762">
    <property type="protein sequence ID" value="HpaP807762"/>
    <property type="gene ID" value="HpaG807762"/>
</dbReference>
<reference evidence="1" key="2">
    <citation type="submission" date="2015-06" db="UniProtKB">
        <authorList>
            <consortium name="EnsemblProtists"/>
        </authorList>
    </citation>
    <scope>IDENTIFICATION</scope>
    <source>
        <strain evidence="1">Emoy2</strain>
    </source>
</reference>
<name>M4BMX5_HYAAE</name>
<dbReference type="InParanoid" id="M4BMX5"/>
<accession>M4BMX5</accession>
<proteinExistence type="predicted"/>
<dbReference type="HOGENOM" id="CLU_2983192_0_0_1"/>